<feature type="transmembrane region" description="Helical" evidence="1">
    <location>
        <begin position="119"/>
        <end position="137"/>
    </location>
</feature>
<feature type="transmembrane region" description="Helical" evidence="1">
    <location>
        <begin position="144"/>
        <end position="162"/>
    </location>
</feature>
<name>A0ABT5X4Y1_9EURY</name>
<evidence type="ECO:0000259" key="2">
    <source>
        <dbReference type="Pfam" id="PF07786"/>
    </source>
</evidence>
<dbReference type="Proteomes" id="UP001220010">
    <property type="component" value="Unassembled WGS sequence"/>
</dbReference>
<feature type="transmembrane region" description="Helical" evidence="1">
    <location>
        <begin position="96"/>
        <end position="113"/>
    </location>
</feature>
<feature type="transmembrane region" description="Helical" evidence="1">
    <location>
        <begin position="20"/>
        <end position="36"/>
    </location>
</feature>
<proteinExistence type="predicted"/>
<accession>A0ABT5X4Y1</accession>
<organism evidence="3 4">
    <name type="scientific">Candidatus Methanocrinis natronophilus</name>
    <dbReference type="NCBI Taxonomy" id="3033396"/>
    <lineage>
        <taxon>Archaea</taxon>
        <taxon>Methanobacteriati</taxon>
        <taxon>Methanobacteriota</taxon>
        <taxon>Stenosarchaea group</taxon>
        <taxon>Methanomicrobia</taxon>
        <taxon>Methanotrichales</taxon>
        <taxon>Methanotrichaceae</taxon>
        <taxon>Methanocrinis</taxon>
    </lineage>
</organism>
<dbReference type="RefSeq" id="WP_316965508.1">
    <property type="nucleotide sequence ID" value="NZ_JARFPK010000003.1"/>
</dbReference>
<comment type="caution">
    <text evidence="3">The sequence shown here is derived from an EMBL/GenBank/DDBJ whole genome shotgun (WGS) entry which is preliminary data.</text>
</comment>
<keyword evidence="1" id="KW-0472">Membrane</keyword>
<gene>
    <name evidence="3" type="ORF">P0O15_00955</name>
</gene>
<feature type="transmembrane region" description="Helical" evidence="1">
    <location>
        <begin position="182"/>
        <end position="203"/>
    </location>
</feature>
<feature type="transmembrane region" description="Helical" evidence="1">
    <location>
        <begin position="56"/>
        <end position="75"/>
    </location>
</feature>
<feature type="domain" description="Heparan-alpha-glucosaminide N-acetyltransferase catalytic" evidence="2">
    <location>
        <begin position="14"/>
        <end position="240"/>
    </location>
</feature>
<protein>
    <submittedName>
        <fullName evidence="3">Heparan-alpha-glucosaminide N-acetyltransferase</fullName>
    </submittedName>
</protein>
<dbReference type="InterPro" id="IPR012429">
    <property type="entry name" value="HGSNAT_cat"/>
</dbReference>
<dbReference type="Pfam" id="PF07786">
    <property type="entry name" value="HGSNAT_cat"/>
    <property type="match status" value="1"/>
</dbReference>
<dbReference type="EMBL" id="JARFPK010000003">
    <property type="protein sequence ID" value="MDF0589748.1"/>
    <property type="molecule type" value="Genomic_DNA"/>
</dbReference>
<sequence length="263" mass="29424">MTIPPDLRASRPLRYWELDLLRGVAVAMMILYHALYDLDYFSGPDILDVRSGIWPSFALATASIFLLLVGVSLSISSARTRISGWDFLRRSIRRGAIIFSWGVAITFTTFLLLEEGYVLFGILHLIGATIVLSIPFIRRPLLALLLGLAAISAGIFLRQFSFETPWLLWLGFVPLGYYSVDYFPLLPWSGVVLVGIFLGGRLYPHGKRGFQIPDLSSRTPAREISFLGRNSLLIYFLHQPLLIILMELLGVIDIAGRVSLPTP</sequence>
<keyword evidence="1" id="KW-0812">Transmembrane</keyword>
<feature type="transmembrane region" description="Helical" evidence="1">
    <location>
        <begin position="232"/>
        <end position="255"/>
    </location>
</feature>
<reference evidence="3 4" key="1">
    <citation type="submission" date="2023-03" db="EMBL/GenBank/DDBJ databases">
        <title>WGS of Methanotrichaceae archaeon Mx.</title>
        <authorList>
            <person name="Sorokin D.Y."/>
            <person name="Merkel A.Y."/>
        </authorList>
    </citation>
    <scope>NUCLEOTIDE SEQUENCE [LARGE SCALE GENOMIC DNA]</scope>
    <source>
        <strain evidence="3 4">Mx</strain>
    </source>
</reference>
<evidence type="ECO:0000256" key="1">
    <source>
        <dbReference type="SAM" id="Phobius"/>
    </source>
</evidence>
<evidence type="ECO:0000313" key="3">
    <source>
        <dbReference type="EMBL" id="MDF0589748.1"/>
    </source>
</evidence>
<keyword evidence="4" id="KW-1185">Reference proteome</keyword>
<evidence type="ECO:0000313" key="4">
    <source>
        <dbReference type="Proteomes" id="UP001220010"/>
    </source>
</evidence>
<keyword evidence="1" id="KW-1133">Transmembrane helix</keyword>